<dbReference type="EMBL" id="MJMH01000110">
    <property type="protein sequence ID" value="OLQ94928.1"/>
    <property type="molecule type" value="Genomic_DNA"/>
</dbReference>
<evidence type="ECO:0000256" key="1">
    <source>
        <dbReference type="ARBA" id="ARBA00023015"/>
    </source>
</evidence>
<name>A0ABX3FLH5_9VIBR</name>
<dbReference type="InterPro" id="IPR000524">
    <property type="entry name" value="Tscrpt_reg_HTH_GntR"/>
</dbReference>
<keyword evidence="7" id="KW-1185">Reference proteome</keyword>
<dbReference type="SMART" id="SM00345">
    <property type="entry name" value="HTH_GNTR"/>
    <property type="match status" value="1"/>
</dbReference>
<dbReference type="RefSeq" id="WP_075714224.1">
    <property type="nucleotide sequence ID" value="NZ_AP019654.1"/>
</dbReference>
<evidence type="ECO:0000256" key="3">
    <source>
        <dbReference type="ARBA" id="ARBA00023163"/>
    </source>
</evidence>
<keyword evidence="2" id="KW-0238">DNA-binding</keyword>
<evidence type="ECO:0000256" key="4">
    <source>
        <dbReference type="NCBIfam" id="TIGR02018"/>
    </source>
</evidence>
<dbReference type="InterPro" id="IPR036388">
    <property type="entry name" value="WH-like_DNA-bd_sf"/>
</dbReference>
<reference evidence="6 7" key="1">
    <citation type="submission" date="2016-09" db="EMBL/GenBank/DDBJ databases">
        <title>Genomic Taxonomy of the Vibrionaceae.</title>
        <authorList>
            <person name="Gonzalez-Castillo A."/>
            <person name="Gomez-Gil B."/>
            <person name="Enciso-Ibarra K."/>
        </authorList>
    </citation>
    <scope>NUCLEOTIDE SEQUENCE [LARGE SCALE GENOMIC DNA]</scope>
    <source>
        <strain evidence="6 7">CAIM 1902</strain>
    </source>
</reference>
<evidence type="ECO:0000259" key="5">
    <source>
        <dbReference type="PROSITE" id="PS50949"/>
    </source>
</evidence>
<dbReference type="Gene3D" id="1.10.10.10">
    <property type="entry name" value="Winged helix-like DNA-binding domain superfamily/Winged helix DNA-binding domain"/>
    <property type="match status" value="1"/>
</dbReference>
<evidence type="ECO:0000313" key="7">
    <source>
        <dbReference type="Proteomes" id="UP000186039"/>
    </source>
</evidence>
<protein>
    <recommendedName>
        <fullName evidence="4">Histidine utilization repressor</fullName>
    </recommendedName>
</protein>
<dbReference type="PANTHER" id="PTHR44846:SF16">
    <property type="entry name" value="TRANSCRIPTIONAL REGULATOR PHNF-RELATED"/>
    <property type="match status" value="1"/>
</dbReference>
<accession>A0ABX3FLH5</accession>
<dbReference type="CDD" id="cd07377">
    <property type="entry name" value="WHTH_GntR"/>
    <property type="match status" value="1"/>
</dbReference>
<feature type="domain" description="HTH gntR-type" evidence="5">
    <location>
        <begin position="4"/>
        <end position="72"/>
    </location>
</feature>
<dbReference type="InterPro" id="IPR036390">
    <property type="entry name" value="WH_DNA-bd_sf"/>
</dbReference>
<dbReference type="SUPFAM" id="SSF46785">
    <property type="entry name" value="Winged helix' DNA-binding domain"/>
    <property type="match status" value="1"/>
</dbReference>
<keyword evidence="3" id="KW-0804">Transcription</keyword>
<evidence type="ECO:0000256" key="2">
    <source>
        <dbReference type="ARBA" id="ARBA00023125"/>
    </source>
</evidence>
<gene>
    <name evidence="6" type="ORF">BIY20_07245</name>
</gene>
<dbReference type="InterPro" id="IPR028978">
    <property type="entry name" value="Chorismate_lyase_/UTRA_dom_sf"/>
</dbReference>
<dbReference type="InterPro" id="IPR010248">
    <property type="entry name" value="His_ut_repres"/>
</dbReference>
<dbReference type="Pfam" id="PF07702">
    <property type="entry name" value="UTRA"/>
    <property type="match status" value="1"/>
</dbReference>
<evidence type="ECO:0000313" key="6">
    <source>
        <dbReference type="EMBL" id="OLQ94928.1"/>
    </source>
</evidence>
<dbReference type="SUPFAM" id="SSF64288">
    <property type="entry name" value="Chorismate lyase-like"/>
    <property type="match status" value="1"/>
</dbReference>
<dbReference type="Proteomes" id="UP000186039">
    <property type="component" value="Unassembled WGS sequence"/>
</dbReference>
<dbReference type="NCBIfam" id="TIGR02018">
    <property type="entry name" value="his_ut_repres"/>
    <property type="match status" value="1"/>
</dbReference>
<proteinExistence type="predicted"/>
<sequence>MPQQPLYQQIKHYIVHQIESGVWSVGQRITTEIELTKQFNVSRMTVNKAIRDLVSEGRLERKPRLGTFVCRHIDKTESPLIDIRNIATEVVERGKAYRNKVLKQTAVVADETTAIQLGVMHGSTVFYSEIIHYADEQPIQLELRWVNPQHAPDYLNQDFNQRTPTQYLFEACPLSAIEHTVEAVTIDINKRQQLQLQENEPCLLLTRRTWSGRDLVSSARLYHPGSRFKLSSTITL</sequence>
<dbReference type="PROSITE" id="PS50949">
    <property type="entry name" value="HTH_GNTR"/>
    <property type="match status" value="1"/>
</dbReference>
<organism evidence="6 7">
    <name type="scientific">Vibrio panuliri</name>
    <dbReference type="NCBI Taxonomy" id="1381081"/>
    <lineage>
        <taxon>Bacteria</taxon>
        <taxon>Pseudomonadati</taxon>
        <taxon>Pseudomonadota</taxon>
        <taxon>Gammaproteobacteria</taxon>
        <taxon>Vibrionales</taxon>
        <taxon>Vibrionaceae</taxon>
        <taxon>Vibrio</taxon>
    </lineage>
</organism>
<dbReference type="InterPro" id="IPR050679">
    <property type="entry name" value="Bact_HTH_transcr_reg"/>
</dbReference>
<dbReference type="Gene3D" id="3.40.1410.10">
    <property type="entry name" value="Chorismate lyase-like"/>
    <property type="match status" value="1"/>
</dbReference>
<comment type="caution">
    <text evidence="6">The sequence shown here is derived from an EMBL/GenBank/DDBJ whole genome shotgun (WGS) entry which is preliminary data.</text>
</comment>
<keyword evidence="1" id="KW-0805">Transcription regulation</keyword>
<dbReference type="PANTHER" id="PTHR44846">
    <property type="entry name" value="MANNOSYL-D-GLYCERATE TRANSPORT/METABOLISM SYSTEM REPRESSOR MNGR-RELATED"/>
    <property type="match status" value="1"/>
</dbReference>
<dbReference type="InterPro" id="IPR011663">
    <property type="entry name" value="UTRA"/>
</dbReference>
<dbReference type="SMART" id="SM00866">
    <property type="entry name" value="UTRA"/>
    <property type="match status" value="1"/>
</dbReference>
<dbReference type="Pfam" id="PF00392">
    <property type="entry name" value="GntR"/>
    <property type="match status" value="1"/>
</dbReference>
<dbReference type="PRINTS" id="PR00035">
    <property type="entry name" value="HTHGNTR"/>
</dbReference>